<feature type="domain" description="SfsA N-terminal OB" evidence="3">
    <location>
        <begin position="14"/>
        <end position="74"/>
    </location>
</feature>
<evidence type="ECO:0000313" key="4">
    <source>
        <dbReference type="EMBL" id="RCV91455.1"/>
    </source>
</evidence>
<dbReference type="PANTHER" id="PTHR30545">
    <property type="entry name" value="SUGAR FERMENTATION STIMULATION PROTEIN A"/>
    <property type="match status" value="1"/>
</dbReference>
<dbReference type="InterPro" id="IPR005224">
    <property type="entry name" value="SfsA"/>
</dbReference>
<comment type="caution">
    <text evidence="4">The sequence shown here is derived from an EMBL/GenBank/DDBJ whole genome shotgun (WGS) entry which is preliminary data.</text>
</comment>
<comment type="similarity">
    <text evidence="1">Belongs to the SfsA family.</text>
</comment>
<dbReference type="Pfam" id="PF17746">
    <property type="entry name" value="SfsA_N"/>
    <property type="match status" value="1"/>
</dbReference>
<dbReference type="EMBL" id="QPIJ01000020">
    <property type="protein sequence ID" value="RCV91455.1"/>
    <property type="molecule type" value="Genomic_DNA"/>
</dbReference>
<dbReference type="OrthoDB" id="9802365at2"/>
<protein>
    <recommendedName>
        <fullName evidence="1">Sugar fermentation stimulation protein homolog</fullName>
    </recommendedName>
</protein>
<evidence type="ECO:0000259" key="3">
    <source>
        <dbReference type="Pfam" id="PF17746"/>
    </source>
</evidence>
<dbReference type="NCBIfam" id="TIGR00230">
    <property type="entry name" value="sfsA"/>
    <property type="match status" value="1"/>
</dbReference>
<dbReference type="Proteomes" id="UP000253204">
    <property type="component" value="Unassembled WGS sequence"/>
</dbReference>
<evidence type="ECO:0000313" key="5">
    <source>
        <dbReference type="Proteomes" id="UP000253204"/>
    </source>
</evidence>
<dbReference type="GO" id="GO:0003677">
    <property type="term" value="F:DNA binding"/>
    <property type="evidence" value="ECO:0007669"/>
    <property type="project" value="InterPro"/>
</dbReference>
<dbReference type="Gene3D" id="2.40.50.580">
    <property type="match status" value="1"/>
</dbReference>
<dbReference type="HAMAP" id="MF_00095">
    <property type="entry name" value="SfsA"/>
    <property type="match status" value="1"/>
</dbReference>
<dbReference type="Pfam" id="PF03749">
    <property type="entry name" value="SfsA"/>
    <property type="match status" value="1"/>
</dbReference>
<dbReference type="InterPro" id="IPR040452">
    <property type="entry name" value="SfsA_C"/>
</dbReference>
<dbReference type="InterPro" id="IPR041465">
    <property type="entry name" value="SfsA_N"/>
</dbReference>
<dbReference type="CDD" id="cd22359">
    <property type="entry name" value="SfsA-like_bacterial"/>
    <property type="match status" value="1"/>
</dbReference>
<dbReference type="PANTHER" id="PTHR30545:SF2">
    <property type="entry name" value="SUGAR FERMENTATION STIMULATION PROTEIN A"/>
    <property type="match status" value="1"/>
</dbReference>
<evidence type="ECO:0000259" key="2">
    <source>
        <dbReference type="Pfam" id="PF03749"/>
    </source>
</evidence>
<gene>
    <name evidence="1" type="primary">sfsA</name>
    <name evidence="4" type="ORF">DU506_09960</name>
</gene>
<reference evidence="4 5" key="1">
    <citation type="submission" date="2018-07" db="EMBL/GenBank/DDBJ databases">
        <title>Halomonas rutogse sp. nov., isolated from Lake TangqianCo on Tibetan Plateau.</title>
        <authorList>
            <person name="Lu H."/>
            <person name="Xing P."/>
            <person name="Wu Q."/>
        </authorList>
    </citation>
    <scope>NUCLEOTIDE SEQUENCE [LARGE SCALE GENOMIC DNA]</scope>
    <source>
        <strain evidence="4 5">TQ8S</strain>
    </source>
</reference>
<accession>A0A368U338</accession>
<keyword evidence="5" id="KW-1185">Reference proteome</keyword>
<proteinExistence type="inferred from homology"/>
<sequence>MMLVYPELVPGVLLKRYKRFLADVRLDDGREVVAHCPNTGSMRAVNVPGCRVWLSPSDNPKRKLAWTWELIELPQTGGSLALASVHTGRANRIVEAALLAGHLAPLRGYASLYREVKVADSRLDFKLDDPQRGSAYVEVKQVTLKETDDHGYFPDSISVRGTKHLKALSALARQGERAVLVFCVAHEGIEDVAPAAHLDAAYAVALREAAASGVEILAYGISVTREGPRPISISLERALPVRIAGPGFSDPGKIAE</sequence>
<dbReference type="Gene3D" id="3.40.1350.60">
    <property type="match status" value="1"/>
</dbReference>
<dbReference type="AlphaFoldDB" id="A0A368U338"/>
<organism evidence="4 5">
    <name type="scientific">Vreelandella rituensis</name>
    <dbReference type="NCBI Taxonomy" id="2282306"/>
    <lineage>
        <taxon>Bacteria</taxon>
        <taxon>Pseudomonadati</taxon>
        <taxon>Pseudomonadota</taxon>
        <taxon>Gammaproteobacteria</taxon>
        <taxon>Oceanospirillales</taxon>
        <taxon>Halomonadaceae</taxon>
        <taxon>Vreelandella</taxon>
    </lineage>
</organism>
<feature type="domain" description="Sugar fermentation stimulation protein C-terminal" evidence="2">
    <location>
        <begin position="89"/>
        <end position="226"/>
    </location>
</feature>
<name>A0A368U338_9GAMM</name>
<evidence type="ECO:0000256" key="1">
    <source>
        <dbReference type="HAMAP-Rule" id="MF_00095"/>
    </source>
</evidence>